<evidence type="ECO:0000313" key="1">
    <source>
        <dbReference type="EMBL" id="MBC5741512.1"/>
    </source>
</evidence>
<proteinExistence type="predicted"/>
<accession>A0ABR7I4Q9</accession>
<dbReference type="RefSeq" id="WP_118040716.1">
    <property type="nucleotide sequence ID" value="NZ_JACOQE010000011.1"/>
</dbReference>
<sequence>MAKVVNITEKLEFESNPIMEIGTLEVEVKADAETMLRLMGVFAENSELEAVGKAMNLIFDPEDVKAICNLKRNGRKLSAGSLMTIVQEAMKLVLGEEEQGEQ</sequence>
<dbReference type="EMBL" id="JACOQE010000011">
    <property type="protein sequence ID" value="MBC5741512.1"/>
    <property type="molecule type" value="Genomic_DNA"/>
</dbReference>
<comment type="caution">
    <text evidence="1">The sequence shown here is derived from an EMBL/GenBank/DDBJ whole genome shotgun (WGS) entry which is preliminary data.</text>
</comment>
<protein>
    <submittedName>
        <fullName evidence="1">Uncharacterized protein</fullName>
    </submittedName>
</protein>
<organism evidence="1 2">
    <name type="scientific">Blautia intestinalis</name>
    <dbReference type="NCBI Taxonomy" id="2763028"/>
    <lineage>
        <taxon>Bacteria</taxon>
        <taxon>Bacillati</taxon>
        <taxon>Bacillota</taxon>
        <taxon>Clostridia</taxon>
        <taxon>Lachnospirales</taxon>
        <taxon>Lachnospiraceae</taxon>
        <taxon>Blautia</taxon>
    </lineage>
</organism>
<evidence type="ECO:0000313" key="2">
    <source>
        <dbReference type="Proteomes" id="UP000633936"/>
    </source>
</evidence>
<gene>
    <name evidence="1" type="ORF">H8Z79_13920</name>
</gene>
<keyword evidence="2" id="KW-1185">Reference proteome</keyword>
<reference evidence="1 2" key="1">
    <citation type="submission" date="2020-08" db="EMBL/GenBank/DDBJ databases">
        <title>Genome public.</title>
        <authorList>
            <person name="Liu C."/>
            <person name="Sun Q."/>
        </authorList>
    </citation>
    <scope>NUCLEOTIDE SEQUENCE [LARGE SCALE GENOMIC DNA]</scope>
    <source>
        <strain evidence="1 2">27-44</strain>
    </source>
</reference>
<name>A0ABR7I4Q9_9FIRM</name>
<dbReference type="Proteomes" id="UP000633936">
    <property type="component" value="Unassembled WGS sequence"/>
</dbReference>